<reference evidence="1 2" key="1">
    <citation type="submission" date="2019-03" db="EMBL/GenBank/DDBJ databases">
        <title>Genomic Encyclopedia of Archaeal and Bacterial Type Strains, Phase II (KMG-II): from individual species to whole genera.</title>
        <authorList>
            <person name="Goeker M."/>
        </authorList>
    </citation>
    <scope>NUCLEOTIDE SEQUENCE [LARGE SCALE GENOMIC DNA]</scope>
    <source>
        <strain evidence="1 2">DSM 24323</strain>
    </source>
</reference>
<comment type="caution">
    <text evidence="1">The sequence shown here is derived from an EMBL/GenBank/DDBJ whole genome shotgun (WGS) entry which is preliminary data.</text>
</comment>
<sequence>MTSPSPRPRHRSSPGTERHLRDVWDELEHDVVDEQCDCVTCTEARARLATVDLFAAAWRSGIEEAPQQPSNDLKASIMSAVRAEFRSGRKIPLKRAEAGELSVRESAITELVRQAVAVIPGVWPRGCRVLQPTEAPVDIEQAETVEPLQISVGLSVAVSQLHPALVERARRAIRERLHRELGPREIVIDLVVEEVHDD</sequence>
<dbReference type="EMBL" id="SOAW01000001">
    <property type="protein sequence ID" value="TDT33771.1"/>
    <property type="molecule type" value="Genomic_DNA"/>
</dbReference>
<evidence type="ECO:0000313" key="1">
    <source>
        <dbReference type="EMBL" id="TDT33771.1"/>
    </source>
</evidence>
<dbReference type="RefSeq" id="WP_133754225.1">
    <property type="nucleotide sequence ID" value="NZ_SOAW01000001.1"/>
</dbReference>
<evidence type="ECO:0008006" key="3">
    <source>
        <dbReference type="Google" id="ProtNLM"/>
    </source>
</evidence>
<dbReference type="OrthoDB" id="3711227at2"/>
<organism evidence="1 2">
    <name type="scientific">Naumannella halotolerans</name>
    <dbReference type="NCBI Taxonomy" id="993414"/>
    <lineage>
        <taxon>Bacteria</taxon>
        <taxon>Bacillati</taxon>
        <taxon>Actinomycetota</taxon>
        <taxon>Actinomycetes</taxon>
        <taxon>Propionibacteriales</taxon>
        <taxon>Propionibacteriaceae</taxon>
        <taxon>Naumannella</taxon>
    </lineage>
</organism>
<accession>A0A4R7J8F0</accession>
<name>A0A4R7J8F0_9ACTN</name>
<dbReference type="Proteomes" id="UP000295371">
    <property type="component" value="Unassembled WGS sequence"/>
</dbReference>
<protein>
    <recommendedName>
        <fullName evidence="3">Asp23/Gls24 family envelope stress response protein</fullName>
    </recommendedName>
</protein>
<dbReference type="AlphaFoldDB" id="A0A4R7J8F0"/>
<gene>
    <name evidence="1" type="ORF">CLV29_1401</name>
</gene>
<proteinExistence type="predicted"/>
<keyword evidence="2" id="KW-1185">Reference proteome</keyword>
<evidence type="ECO:0000313" key="2">
    <source>
        <dbReference type="Proteomes" id="UP000295371"/>
    </source>
</evidence>